<organism evidence="10 11">
    <name type="scientific">Scytalidium lignicola</name>
    <name type="common">Hyphomycete</name>
    <dbReference type="NCBI Taxonomy" id="5539"/>
    <lineage>
        <taxon>Eukaryota</taxon>
        <taxon>Fungi</taxon>
        <taxon>Dikarya</taxon>
        <taxon>Ascomycota</taxon>
        <taxon>Pezizomycotina</taxon>
        <taxon>Leotiomycetes</taxon>
        <taxon>Leotiomycetes incertae sedis</taxon>
        <taxon>Scytalidium</taxon>
    </lineage>
</organism>
<proteinExistence type="inferred from homology"/>
<evidence type="ECO:0000313" key="11">
    <source>
        <dbReference type="Proteomes" id="UP000258309"/>
    </source>
</evidence>
<evidence type="ECO:0000256" key="7">
    <source>
        <dbReference type="RuleBase" id="RU003346"/>
    </source>
</evidence>
<keyword evidence="4 8" id="KW-0812">Transmembrane</keyword>
<dbReference type="InterPro" id="IPR005828">
    <property type="entry name" value="MFS_sugar_transport-like"/>
</dbReference>
<comment type="caution">
    <text evidence="10">The sequence shown here is derived from an EMBL/GenBank/DDBJ whole genome shotgun (WGS) entry which is preliminary data.</text>
</comment>
<evidence type="ECO:0000256" key="5">
    <source>
        <dbReference type="ARBA" id="ARBA00022989"/>
    </source>
</evidence>
<feature type="transmembrane region" description="Helical" evidence="8">
    <location>
        <begin position="160"/>
        <end position="182"/>
    </location>
</feature>
<dbReference type="OMA" id="WFIAENA"/>
<evidence type="ECO:0000259" key="9">
    <source>
        <dbReference type="PROSITE" id="PS50850"/>
    </source>
</evidence>
<feature type="transmembrane region" description="Helical" evidence="8">
    <location>
        <begin position="227"/>
        <end position="246"/>
    </location>
</feature>
<dbReference type="SUPFAM" id="SSF103473">
    <property type="entry name" value="MFS general substrate transporter"/>
    <property type="match status" value="1"/>
</dbReference>
<accession>A0A3E2H6U4</accession>
<dbReference type="InterPro" id="IPR036259">
    <property type="entry name" value="MFS_trans_sf"/>
</dbReference>
<dbReference type="Proteomes" id="UP000258309">
    <property type="component" value="Unassembled WGS sequence"/>
</dbReference>
<feature type="transmembrane region" description="Helical" evidence="8">
    <location>
        <begin position="461"/>
        <end position="484"/>
    </location>
</feature>
<feature type="transmembrane region" description="Helical" evidence="8">
    <location>
        <begin position="490"/>
        <end position="510"/>
    </location>
</feature>
<evidence type="ECO:0000256" key="2">
    <source>
        <dbReference type="ARBA" id="ARBA00010992"/>
    </source>
</evidence>
<dbReference type="EMBL" id="NCSJ02000150">
    <property type="protein sequence ID" value="RFU28803.1"/>
    <property type="molecule type" value="Genomic_DNA"/>
</dbReference>
<dbReference type="OrthoDB" id="6133115at2759"/>
<dbReference type="PANTHER" id="PTHR48022:SF79">
    <property type="entry name" value="LACTOSE PERMEASE, PUTATIVE (AFU_ORTHOLOGUE AFUA_6G01860)-RELATED"/>
    <property type="match status" value="1"/>
</dbReference>
<dbReference type="GO" id="GO:0016020">
    <property type="term" value="C:membrane"/>
    <property type="evidence" value="ECO:0007669"/>
    <property type="project" value="UniProtKB-SubCell"/>
</dbReference>
<feature type="transmembrane region" description="Helical" evidence="8">
    <location>
        <begin position="350"/>
        <end position="372"/>
    </location>
</feature>
<evidence type="ECO:0000256" key="4">
    <source>
        <dbReference type="ARBA" id="ARBA00022692"/>
    </source>
</evidence>
<comment type="similarity">
    <text evidence="2 7">Belongs to the major facilitator superfamily. Sugar transporter (TC 2.A.1.1) family.</text>
</comment>
<keyword evidence="6 8" id="KW-0472">Membrane</keyword>
<dbReference type="PROSITE" id="PS50850">
    <property type="entry name" value="MFS"/>
    <property type="match status" value="1"/>
</dbReference>
<keyword evidence="11" id="KW-1185">Reference proteome</keyword>
<dbReference type="FunFam" id="1.20.1250.20:FF:000217">
    <property type="entry name" value="MFS lactose permease, putative"/>
    <property type="match status" value="1"/>
</dbReference>
<protein>
    <recommendedName>
        <fullName evidence="9">Major facilitator superfamily (MFS) profile domain-containing protein</fullName>
    </recommendedName>
</protein>
<feature type="non-terminal residue" evidence="10">
    <location>
        <position position="555"/>
    </location>
</feature>
<sequence length="555" mass="61192">MAGTDETPDTGARAEEKHAPIESFEVSDQKHQQVLHVQNVALATAEALQKPSPLTKSMFKLYYFVGISSLLAAVSGYDGSLMGSINSYVQYRSYFGFSPAAGTPSTGIVYAMYTIGSLVGAFIAGPLADFRGRRMGMFISVMVIFVGTIVQATATNLAAFMIGRFLLGIGAALGPSSGLPYVSEIAHPTWRGKLTGFYNTFYFVGSIPGTFIPYGTSTIAGTNSWRIPIWIQMVLPGIVGASILFFPETPRWLMANDRHEEALAVIAEYHGEGDRDSPIVQLEFREMLAEISITGSDKRWWDYRGLFNSRESRYRTALTIGISFFGQWAGNGAVSYYYPQMLAGAGITDSHLVLLLQGINAVISFIGALIGAYFTDKWGRRPQLLVSTGLIVILFTIITALNATNLTTSAAGKLVAISSSQAKAEVAMIFIFAFIFAAGWTPLQGLYCVEVLAYENRAKGMAFHTFWTNIAGFYNTFVTGIAFTDAGWKYYFLFIFWDTFAFLVIYFFFVETKNRTLEEMTEIFTSPNPVKHSIHRSKIIINRDDGVVDILDKEV</sequence>
<evidence type="ECO:0000256" key="3">
    <source>
        <dbReference type="ARBA" id="ARBA00022448"/>
    </source>
</evidence>
<dbReference type="GO" id="GO:0005351">
    <property type="term" value="F:carbohydrate:proton symporter activity"/>
    <property type="evidence" value="ECO:0007669"/>
    <property type="project" value="TreeGrafter"/>
</dbReference>
<feature type="transmembrane region" description="Helical" evidence="8">
    <location>
        <begin position="426"/>
        <end position="449"/>
    </location>
</feature>
<keyword evidence="5 8" id="KW-1133">Transmembrane helix</keyword>
<feature type="non-terminal residue" evidence="10">
    <location>
        <position position="1"/>
    </location>
</feature>
<name>A0A3E2H6U4_SCYLI</name>
<dbReference type="AlphaFoldDB" id="A0A3E2H6U4"/>
<evidence type="ECO:0000256" key="6">
    <source>
        <dbReference type="ARBA" id="ARBA00023136"/>
    </source>
</evidence>
<evidence type="ECO:0000256" key="1">
    <source>
        <dbReference type="ARBA" id="ARBA00004141"/>
    </source>
</evidence>
<gene>
    <name evidence="10" type="ORF">B7463_g7550</name>
</gene>
<feature type="transmembrane region" description="Helical" evidence="8">
    <location>
        <begin position="135"/>
        <end position="154"/>
    </location>
</feature>
<dbReference type="InterPro" id="IPR020846">
    <property type="entry name" value="MFS_dom"/>
</dbReference>
<keyword evidence="3 7" id="KW-0813">Transport</keyword>
<comment type="subcellular location">
    <subcellularLocation>
        <location evidence="1">Membrane</location>
        <topology evidence="1">Multi-pass membrane protein</topology>
    </subcellularLocation>
</comment>
<dbReference type="InterPro" id="IPR050360">
    <property type="entry name" value="MFS_Sugar_Transporters"/>
</dbReference>
<dbReference type="Pfam" id="PF00083">
    <property type="entry name" value="Sugar_tr"/>
    <property type="match status" value="1"/>
</dbReference>
<evidence type="ECO:0000313" key="10">
    <source>
        <dbReference type="EMBL" id="RFU28803.1"/>
    </source>
</evidence>
<dbReference type="InterPro" id="IPR003663">
    <property type="entry name" value="Sugar/inositol_transpt"/>
</dbReference>
<dbReference type="Gene3D" id="1.20.1250.20">
    <property type="entry name" value="MFS general substrate transporter like domains"/>
    <property type="match status" value="1"/>
</dbReference>
<feature type="domain" description="Major facilitator superfamily (MFS) profile" evidence="9">
    <location>
        <begin position="64"/>
        <end position="513"/>
    </location>
</feature>
<dbReference type="NCBIfam" id="TIGR00879">
    <property type="entry name" value="SP"/>
    <property type="match status" value="1"/>
</dbReference>
<reference evidence="10 11" key="1">
    <citation type="submission" date="2018-05" db="EMBL/GenBank/DDBJ databases">
        <title>Draft genome sequence of Scytalidium lignicola DSM 105466, a ubiquitous saprotrophic fungus.</title>
        <authorList>
            <person name="Buettner E."/>
            <person name="Gebauer A.M."/>
            <person name="Hofrichter M."/>
            <person name="Liers C."/>
            <person name="Kellner H."/>
        </authorList>
    </citation>
    <scope>NUCLEOTIDE SEQUENCE [LARGE SCALE GENOMIC DNA]</scope>
    <source>
        <strain evidence="10 11">DSM 105466</strain>
    </source>
</reference>
<feature type="transmembrane region" description="Helical" evidence="8">
    <location>
        <begin position="194"/>
        <end position="215"/>
    </location>
</feature>
<evidence type="ECO:0000256" key="8">
    <source>
        <dbReference type="SAM" id="Phobius"/>
    </source>
</evidence>
<feature type="transmembrane region" description="Helical" evidence="8">
    <location>
        <begin position="384"/>
        <end position="406"/>
    </location>
</feature>
<feature type="transmembrane region" description="Helical" evidence="8">
    <location>
        <begin position="317"/>
        <end position="338"/>
    </location>
</feature>
<dbReference type="PANTHER" id="PTHR48022">
    <property type="entry name" value="PLASTIDIC GLUCOSE TRANSPORTER 4"/>
    <property type="match status" value="1"/>
</dbReference>
<feature type="transmembrane region" description="Helical" evidence="8">
    <location>
        <begin position="61"/>
        <end position="88"/>
    </location>
</feature>
<feature type="transmembrane region" description="Helical" evidence="8">
    <location>
        <begin position="108"/>
        <end position="128"/>
    </location>
</feature>